<dbReference type="EMBL" id="CM035406">
    <property type="protein sequence ID" value="KAH7446553.1"/>
    <property type="molecule type" value="Genomic_DNA"/>
</dbReference>
<proteinExistence type="predicted"/>
<gene>
    <name evidence="1" type="ORF">KP509_01G061800</name>
</gene>
<accession>A0A8T2VLU5</accession>
<name>A0A8T2VLU5_CERRI</name>
<evidence type="ECO:0000313" key="1">
    <source>
        <dbReference type="EMBL" id="KAH7446553.1"/>
    </source>
</evidence>
<sequence length="141" mass="15184">MGKGYDENGKVCVAEHGTFHSSCRWSPRPFVLVDSKKQNVRSSLASSASLSKPQLECSEGLISPPPSTAAISLPSESIVVSDVAGKSARFPAGRYRSPTDSIISPISRGLLIKGRKAVKTFQEIIPPQVLESKYNDDARKP</sequence>
<organism evidence="1 2">
    <name type="scientific">Ceratopteris richardii</name>
    <name type="common">Triangle waterfern</name>
    <dbReference type="NCBI Taxonomy" id="49495"/>
    <lineage>
        <taxon>Eukaryota</taxon>
        <taxon>Viridiplantae</taxon>
        <taxon>Streptophyta</taxon>
        <taxon>Embryophyta</taxon>
        <taxon>Tracheophyta</taxon>
        <taxon>Polypodiopsida</taxon>
        <taxon>Polypodiidae</taxon>
        <taxon>Polypodiales</taxon>
        <taxon>Pteridineae</taxon>
        <taxon>Pteridaceae</taxon>
        <taxon>Parkerioideae</taxon>
        <taxon>Ceratopteris</taxon>
    </lineage>
</organism>
<dbReference type="AlphaFoldDB" id="A0A8T2VLU5"/>
<keyword evidence="2" id="KW-1185">Reference proteome</keyword>
<dbReference type="Proteomes" id="UP000825935">
    <property type="component" value="Chromosome 1"/>
</dbReference>
<reference evidence="1" key="1">
    <citation type="submission" date="2021-08" db="EMBL/GenBank/DDBJ databases">
        <title>WGS assembly of Ceratopteris richardii.</title>
        <authorList>
            <person name="Marchant D.B."/>
            <person name="Chen G."/>
            <person name="Jenkins J."/>
            <person name="Shu S."/>
            <person name="Leebens-Mack J."/>
            <person name="Grimwood J."/>
            <person name="Schmutz J."/>
            <person name="Soltis P."/>
            <person name="Soltis D."/>
            <person name="Chen Z.-H."/>
        </authorList>
    </citation>
    <scope>NUCLEOTIDE SEQUENCE</scope>
    <source>
        <strain evidence="1">Whitten #5841</strain>
        <tissue evidence="1">Leaf</tissue>
    </source>
</reference>
<evidence type="ECO:0000313" key="2">
    <source>
        <dbReference type="Proteomes" id="UP000825935"/>
    </source>
</evidence>
<comment type="caution">
    <text evidence="1">The sequence shown here is derived from an EMBL/GenBank/DDBJ whole genome shotgun (WGS) entry which is preliminary data.</text>
</comment>
<protein>
    <submittedName>
        <fullName evidence="1">Uncharacterized protein</fullName>
    </submittedName>
</protein>
<dbReference type="OrthoDB" id="1903715at2759"/>